<organism evidence="1">
    <name type="scientific">Bracon brevicornis</name>
    <dbReference type="NCBI Taxonomy" id="1563983"/>
    <lineage>
        <taxon>Eukaryota</taxon>
        <taxon>Metazoa</taxon>
        <taxon>Ecdysozoa</taxon>
        <taxon>Arthropoda</taxon>
        <taxon>Hexapoda</taxon>
        <taxon>Insecta</taxon>
        <taxon>Pterygota</taxon>
        <taxon>Neoptera</taxon>
        <taxon>Endopterygota</taxon>
        <taxon>Hymenoptera</taxon>
        <taxon>Apocrita</taxon>
        <taxon>Ichneumonoidea</taxon>
        <taxon>Braconidae</taxon>
        <taxon>Braconinae</taxon>
        <taxon>Bracon</taxon>
    </lineage>
</organism>
<dbReference type="Gene3D" id="3.40.395.10">
    <property type="entry name" value="Adenoviral Proteinase, Chain A"/>
    <property type="match status" value="1"/>
</dbReference>
<reference evidence="1" key="1">
    <citation type="submission" date="2020-07" db="EMBL/GenBank/DDBJ databases">
        <authorList>
            <person name="Ferguson B K."/>
        </authorList>
    </citation>
    <scope>NUCLEOTIDE SEQUENCE</scope>
    <source>
        <strain evidence="1">L06</strain>
    </source>
</reference>
<evidence type="ECO:0000313" key="1">
    <source>
        <dbReference type="EMBL" id="CAD1565417.1"/>
    </source>
</evidence>
<protein>
    <submittedName>
        <fullName evidence="1">Uncharacterized protein</fullName>
    </submittedName>
</protein>
<proteinExistence type="predicted"/>
<gene>
    <name evidence="1" type="ORF">BBRV_LOCUS83820</name>
</gene>
<dbReference type="EMBL" id="CADCXW020000179">
    <property type="protein sequence ID" value="CAD1565417.1"/>
    <property type="molecule type" value="Genomic_DNA"/>
</dbReference>
<dbReference type="AlphaFoldDB" id="A0A6V7KSG5"/>
<sequence length="100" mass="11478">MKIPHFRGVFMRNDLPAKGPRKYESAIINFDDKDGPGTHWVAYQKKNNDVICFDSFGNLRPPQDLIDYLGVGSTVKYNYNNYQEYDTIICGHLCSVTDLI</sequence>
<name>A0A6V7KSG5_9HYME</name>
<accession>A0A6V7KSG5</accession>